<gene>
    <name evidence="1" type="ORF">METZ01_LOCUS212310</name>
</gene>
<accession>A0A382F8T5</accession>
<evidence type="ECO:0000313" key="1">
    <source>
        <dbReference type="EMBL" id="SVB59456.1"/>
    </source>
</evidence>
<organism evidence="1">
    <name type="scientific">marine metagenome</name>
    <dbReference type="NCBI Taxonomy" id="408172"/>
    <lineage>
        <taxon>unclassified sequences</taxon>
        <taxon>metagenomes</taxon>
        <taxon>ecological metagenomes</taxon>
    </lineage>
</organism>
<reference evidence="1" key="1">
    <citation type="submission" date="2018-05" db="EMBL/GenBank/DDBJ databases">
        <authorList>
            <person name="Lanie J.A."/>
            <person name="Ng W.-L."/>
            <person name="Kazmierczak K.M."/>
            <person name="Andrzejewski T.M."/>
            <person name="Davidsen T.M."/>
            <person name="Wayne K.J."/>
            <person name="Tettelin H."/>
            <person name="Glass J.I."/>
            <person name="Rusch D."/>
            <person name="Podicherti R."/>
            <person name="Tsui H.-C.T."/>
            <person name="Winkler M.E."/>
        </authorList>
    </citation>
    <scope>NUCLEOTIDE SEQUENCE</scope>
</reference>
<proteinExistence type="predicted"/>
<feature type="non-terminal residue" evidence="1">
    <location>
        <position position="1"/>
    </location>
</feature>
<sequence>VSLFFPYFGKTVLIDIRSNETDGPALILTEMVRNPRERIRSMGQLRPGFNDPEKMVLIPWVRYLETLIDSGIWSIVIKKLEEASFIDPKASADEILKKLQNLEHSELADAVNGPSYKTIWSKPG</sequence>
<name>A0A382F8T5_9ZZZZ</name>
<protein>
    <submittedName>
        <fullName evidence="1">Uncharacterized protein</fullName>
    </submittedName>
</protein>
<dbReference type="AlphaFoldDB" id="A0A382F8T5"/>
<dbReference type="EMBL" id="UINC01048655">
    <property type="protein sequence ID" value="SVB59456.1"/>
    <property type="molecule type" value="Genomic_DNA"/>
</dbReference>